<reference evidence="1 2" key="1">
    <citation type="submission" date="2024-11" db="EMBL/GenBank/DDBJ databases">
        <title>Chromosome-level genome assembly of Eucalyptus globulus Labill. provides insights into its genome evolution.</title>
        <authorList>
            <person name="Li X."/>
        </authorList>
    </citation>
    <scope>NUCLEOTIDE SEQUENCE [LARGE SCALE GENOMIC DNA]</scope>
    <source>
        <strain evidence="1">CL2024</strain>
        <tissue evidence="1">Fresh tender leaves</tissue>
    </source>
</reference>
<dbReference type="AlphaFoldDB" id="A0ABD3KL31"/>
<proteinExistence type="predicted"/>
<dbReference type="Proteomes" id="UP001634007">
    <property type="component" value="Unassembled WGS sequence"/>
</dbReference>
<evidence type="ECO:0000313" key="1">
    <source>
        <dbReference type="EMBL" id="KAL3740584.1"/>
    </source>
</evidence>
<gene>
    <name evidence="1" type="ORF">ACJRO7_021804</name>
</gene>
<evidence type="ECO:0000313" key="2">
    <source>
        <dbReference type="Proteomes" id="UP001634007"/>
    </source>
</evidence>
<protein>
    <submittedName>
        <fullName evidence="1">Uncharacterized protein</fullName>
    </submittedName>
</protein>
<accession>A0ABD3KL31</accession>
<comment type="caution">
    <text evidence="1">The sequence shown here is derived from an EMBL/GenBank/DDBJ whole genome shotgun (WGS) entry which is preliminary data.</text>
</comment>
<organism evidence="1 2">
    <name type="scientific">Eucalyptus globulus</name>
    <name type="common">Tasmanian blue gum</name>
    <dbReference type="NCBI Taxonomy" id="34317"/>
    <lineage>
        <taxon>Eukaryota</taxon>
        <taxon>Viridiplantae</taxon>
        <taxon>Streptophyta</taxon>
        <taxon>Embryophyta</taxon>
        <taxon>Tracheophyta</taxon>
        <taxon>Spermatophyta</taxon>
        <taxon>Magnoliopsida</taxon>
        <taxon>eudicotyledons</taxon>
        <taxon>Gunneridae</taxon>
        <taxon>Pentapetalae</taxon>
        <taxon>rosids</taxon>
        <taxon>malvids</taxon>
        <taxon>Myrtales</taxon>
        <taxon>Myrtaceae</taxon>
        <taxon>Myrtoideae</taxon>
        <taxon>Eucalypteae</taxon>
        <taxon>Eucalyptus</taxon>
    </lineage>
</organism>
<dbReference type="EMBL" id="JBJKBG010000005">
    <property type="protein sequence ID" value="KAL3740584.1"/>
    <property type="molecule type" value="Genomic_DNA"/>
</dbReference>
<keyword evidence="2" id="KW-1185">Reference proteome</keyword>
<name>A0ABD3KL31_EUCGL</name>
<sequence>MNRTYTEERENEIGQAPTTGRILAGRSESVAAMVSFLSVVRSKVSLAPDFHFLFLPISQDLDSVLP</sequence>